<name>V5GLB2_ANOGL</name>
<feature type="non-terminal residue" evidence="2">
    <location>
        <position position="1"/>
    </location>
</feature>
<organism evidence="2">
    <name type="scientific">Anoplophora glabripennis</name>
    <name type="common">Asian longhorn beetle</name>
    <name type="synonym">Anoplophora nobilis</name>
    <dbReference type="NCBI Taxonomy" id="217634"/>
    <lineage>
        <taxon>Eukaryota</taxon>
        <taxon>Metazoa</taxon>
        <taxon>Ecdysozoa</taxon>
        <taxon>Arthropoda</taxon>
        <taxon>Hexapoda</taxon>
        <taxon>Insecta</taxon>
        <taxon>Pterygota</taxon>
        <taxon>Neoptera</taxon>
        <taxon>Endopterygota</taxon>
        <taxon>Coleoptera</taxon>
        <taxon>Polyphaga</taxon>
        <taxon>Cucujiformia</taxon>
        <taxon>Chrysomeloidea</taxon>
        <taxon>Cerambycidae</taxon>
        <taxon>Lamiinae</taxon>
        <taxon>Lamiini</taxon>
        <taxon>Anoplophora</taxon>
    </lineage>
</organism>
<accession>V5GLB2</accession>
<keyword evidence="1" id="KW-0812">Transmembrane</keyword>
<sequence>GFYCCLTGLRFNELQFLNVVEIVEIMTHYWWMHWFWITLWLSITCCEEIPTTPLHSISTNLTTDVSSDSYRSEKAIFNIGGSPTTIYPVYTKNTTAQNNITLNKFTKLSSKNVDFHFSTLTIKNTKDYKETVINPIHTTDLNNISDNQMPNTSFNAINYTNNLTYLEEEVNNNQSLSRNSQRIDIEEDEDDLATSEGNLSAAGITGITLGCVIAVGMICGISFFLYRTRGFNRPQVLNDRCSNPDSSGYIDDASVRDNSEEMYSLDNDSFLNSLEAMTIQNYWTDTVKHTKL</sequence>
<keyword evidence="1" id="KW-1133">Transmembrane helix</keyword>
<dbReference type="EMBL" id="GALX01006074">
    <property type="protein sequence ID" value="JAB62392.1"/>
    <property type="molecule type" value="Transcribed_RNA"/>
</dbReference>
<reference evidence="2" key="1">
    <citation type="submission" date="2013-07" db="EMBL/GenBank/DDBJ databases">
        <title>Midgut Transcriptome Profiling of Anoplphora glabripennis, a Lignocellulose Degrading, Wood-Boring Cerambycid.</title>
        <authorList>
            <person name="Scully E.D."/>
            <person name="Hoover K."/>
            <person name="Carlson J.E."/>
            <person name="Tien M."/>
            <person name="Geib S.M."/>
        </authorList>
    </citation>
    <scope>NUCLEOTIDE SEQUENCE</scope>
</reference>
<evidence type="ECO:0000256" key="1">
    <source>
        <dbReference type="SAM" id="Phobius"/>
    </source>
</evidence>
<feature type="non-terminal residue" evidence="2">
    <location>
        <position position="292"/>
    </location>
</feature>
<feature type="transmembrane region" description="Helical" evidence="1">
    <location>
        <begin position="201"/>
        <end position="226"/>
    </location>
</feature>
<evidence type="ECO:0000313" key="2">
    <source>
        <dbReference type="EMBL" id="JAB62392.1"/>
    </source>
</evidence>
<dbReference type="AlphaFoldDB" id="V5GLB2"/>
<keyword evidence="1" id="KW-0472">Membrane</keyword>
<protein>
    <submittedName>
        <fullName evidence="2">Uncharacterized protein</fullName>
    </submittedName>
</protein>
<proteinExistence type="predicted"/>